<comment type="caution">
    <text evidence="1">The sequence shown here is derived from an EMBL/GenBank/DDBJ whole genome shotgun (WGS) entry which is preliminary data.</text>
</comment>
<keyword evidence="2" id="KW-1185">Reference proteome</keyword>
<gene>
    <name evidence="1" type="ORF">C461_03178</name>
</gene>
<dbReference type="PATRIC" id="fig|1230454.4.peg.653"/>
<dbReference type="RefSeq" id="WP_007998586.1">
    <property type="nucleotide sequence ID" value="NZ_AOJI01000015.1"/>
</dbReference>
<dbReference type="AlphaFoldDB" id="M0PKP6"/>
<organism evidence="1 2">
    <name type="scientific">Halorubrum aidingense JCM 13560</name>
    <dbReference type="NCBI Taxonomy" id="1230454"/>
    <lineage>
        <taxon>Archaea</taxon>
        <taxon>Methanobacteriati</taxon>
        <taxon>Methanobacteriota</taxon>
        <taxon>Stenosarchaea group</taxon>
        <taxon>Halobacteria</taxon>
        <taxon>Halobacteriales</taxon>
        <taxon>Haloferacaceae</taxon>
        <taxon>Halorubrum</taxon>
    </lineage>
</organism>
<dbReference type="EMBL" id="AOJI01000015">
    <property type="protein sequence ID" value="EMA69330.1"/>
    <property type="molecule type" value="Genomic_DNA"/>
</dbReference>
<dbReference type="Proteomes" id="UP000011575">
    <property type="component" value="Unassembled WGS sequence"/>
</dbReference>
<dbReference type="STRING" id="1230454.C461_03178"/>
<evidence type="ECO:0000313" key="1">
    <source>
        <dbReference type="EMBL" id="EMA69330.1"/>
    </source>
</evidence>
<reference evidence="1 2" key="1">
    <citation type="journal article" date="2014" name="PLoS Genet.">
        <title>Phylogenetically driven sequencing of extremely halophilic archaea reveals strategies for static and dynamic osmo-response.</title>
        <authorList>
            <person name="Becker E.A."/>
            <person name="Seitzer P.M."/>
            <person name="Tritt A."/>
            <person name="Larsen D."/>
            <person name="Krusor M."/>
            <person name="Yao A.I."/>
            <person name="Wu D."/>
            <person name="Madern D."/>
            <person name="Eisen J.A."/>
            <person name="Darling A.E."/>
            <person name="Facciotti M.T."/>
        </authorList>
    </citation>
    <scope>NUCLEOTIDE SEQUENCE [LARGE SCALE GENOMIC DNA]</scope>
    <source>
        <strain evidence="1 2">JCM 13560</strain>
    </source>
</reference>
<accession>M0PKP6</accession>
<dbReference type="Pfam" id="PF18780">
    <property type="entry name" value="HNH_repeat"/>
    <property type="match status" value="3"/>
</dbReference>
<dbReference type="OrthoDB" id="11472at2157"/>
<sequence>MPYSDGDLLAEIRRVADVVDAEDGPTLQQFKDHGEIAHTTVTRRFGSWNDAVERAGFDSRPPEPEIPAADLLDELHRLSDELGERPTVTTMNEHGEYWASTYKRRFGTWNDGLEAAGFEPTPPRTEERITDDELLAELKRLAGSDGRPPTFQQMSEEGAYAARTYVNRFGSWNAAIDAAFNDVA</sequence>
<evidence type="ECO:0000313" key="2">
    <source>
        <dbReference type="Proteomes" id="UP000011575"/>
    </source>
</evidence>
<name>M0PKP6_9EURY</name>
<proteinExistence type="predicted"/>
<protein>
    <submittedName>
        <fullName evidence="1">Uncharacterized protein</fullName>
    </submittedName>
</protein>
<dbReference type="InterPro" id="IPR041025">
    <property type="entry name" value="HNH_repeat"/>
</dbReference>